<keyword evidence="5 9" id="KW-0418">Kinase</keyword>
<dbReference type="PANTHER" id="PTHR23342">
    <property type="entry name" value="N-ACETYLGLUTAMATE SYNTHASE"/>
    <property type="match status" value="1"/>
</dbReference>
<comment type="pathway">
    <text evidence="7">Amino-acid biosynthesis.</text>
</comment>
<dbReference type="PIRSF" id="PIRSF000728">
    <property type="entry name" value="NAGK"/>
    <property type="match status" value="1"/>
</dbReference>
<dbReference type="InterPro" id="IPR001057">
    <property type="entry name" value="Glu/AcGlu_kinase"/>
</dbReference>
<dbReference type="PRINTS" id="PR00474">
    <property type="entry name" value="GLU5KINASE"/>
</dbReference>
<dbReference type="GO" id="GO:0005737">
    <property type="term" value="C:cytoplasm"/>
    <property type="evidence" value="ECO:0007669"/>
    <property type="project" value="InterPro"/>
</dbReference>
<evidence type="ECO:0000256" key="2">
    <source>
        <dbReference type="ARBA" id="ARBA00022605"/>
    </source>
</evidence>
<dbReference type="InterPro" id="IPR036393">
    <property type="entry name" value="AceGlu_kinase-like_sf"/>
</dbReference>
<proteinExistence type="inferred from homology"/>
<evidence type="ECO:0000256" key="1">
    <source>
        <dbReference type="ARBA" id="ARBA00022571"/>
    </source>
</evidence>
<evidence type="ECO:0000313" key="9">
    <source>
        <dbReference type="EMBL" id="CAI8058182.1"/>
    </source>
</evidence>
<reference evidence="9" key="1">
    <citation type="submission" date="2023-03" db="EMBL/GenBank/DDBJ databases">
        <authorList>
            <person name="Steffen K."/>
            <person name="Cardenas P."/>
        </authorList>
    </citation>
    <scope>NUCLEOTIDE SEQUENCE</scope>
</reference>
<feature type="domain" description="Aspartate/glutamate/uridylate kinase" evidence="8">
    <location>
        <begin position="10"/>
        <end position="244"/>
    </location>
</feature>
<dbReference type="GO" id="GO:0005524">
    <property type="term" value="F:ATP binding"/>
    <property type="evidence" value="ECO:0007669"/>
    <property type="project" value="UniProtKB-KW"/>
</dbReference>
<evidence type="ECO:0000256" key="7">
    <source>
        <dbReference type="ARBA" id="ARBA00029440"/>
    </source>
</evidence>
<evidence type="ECO:0000256" key="3">
    <source>
        <dbReference type="ARBA" id="ARBA00022679"/>
    </source>
</evidence>
<organism evidence="9 10">
    <name type="scientific">Geodia barretti</name>
    <name type="common">Barrett's horny sponge</name>
    <dbReference type="NCBI Taxonomy" id="519541"/>
    <lineage>
        <taxon>Eukaryota</taxon>
        <taxon>Metazoa</taxon>
        <taxon>Porifera</taxon>
        <taxon>Demospongiae</taxon>
        <taxon>Heteroscleromorpha</taxon>
        <taxon>Tetractinellida</taxon>
        <taxon>Astrophorina</taxon>
        <taxon>Geodiidae</taxon>
        <taxon>Geodia</taxon>
    </lineage>
</organism>
<evidence type="ECO:0000256" key="5">
    <source>
        <dbReference type="ARBA" id="ARBA00022777"/>
    </source>
</evidence>
<dbReference type="NCBIfam" id="TIGR00761">
    <property type="entry name" value="argB"/>
    <property type="match status" value="1"/>
</dbReference>
<gene>
    <name evidence="9" type="ORF">GBAR_LOCUS31625</name>
</gene>
<evidence type="ECO:0000256" key="4">
    <source>
        <dbReference type="ARBA" id="ARBA00022741"/>
    </source>
</evidence>
<dbReference type="InterPro" id="IPR001048">
    <property type="entry name" value="Asp/Glu/Uridylate_kinase"/>
</dbReference>
<accession>A0AA35XNC1</accession>
<sequence>MNSTVPDPPIVVKIGGSTLGGNDTSLQDLVSLHAAGRAIVIVHGGGNVISEWMRRQNLAPNFVNGLRVTDGPSLEIVVAVLGGLVNKELTALMQKLGGPTIGISGMDGCLLQAHVANPDLGYVGEIVRVDPTPVNAIVAAGYIPMISPIAMDVTENSDHAGQPLNVNGDTAAGALAHAMGAERVIFLTDVTGVMDNGGRVIPRLNASTAVSLRNSGVARGGMLPKLDACLAAIADRAVASAHIIDGREQGALMDCVNGNPIGTRITP</sequence>
<keyword evidence="1" id="KW-0055">Arginine biosynthesis</keyword>
<dbReference type="HAMAP" id="MF_00082">
    <property type="entry name" value="ArgB"/>
    <property type="match status" value="1"/>
</dbReference>
<name>A0AA35XNC1_GEOBA</name>
<dbReference type="InterPro" id="IPR037528">
    <property type="entry name" value="ArgB"/>
</dbReference>
<keyword evidence="2" id="KW-0028">Amino-acid biosynthesis</keyword>
<dbReference type="Pfam" id="PF00696">
    <property type="entry name" value="AA_kinase"/>
    <property type="match status" value="1"/>
</dbReference>
<protein>
    <submittedName>
        <fullName evidence="9">Acetylglutamate kinase</fullName>
    </submittedName>
</protein>
<dbReference type="SUPFAM" id="SSF53633">
    <property type="entry name" value="Carbamate kinase-like"/>
    <property type="match status" value="1"/>
</dbReference>
<dbReference type="Gene3D" id="3.40.1160.10">
    <property type="entry name" value="Acetylglutamate kinase-like"/>
    <property type="match status" value="1"/>
</dbReference>
<dbReference type="Proteomes" id="UP001174909">
    <property type="component" value="Unassembled WGS sequence"/>
</dbReference>
<evidence type="ECO:0000313" key="10">
    <source>
        <dbReference type="Proteomes" id="UP001174909"/>
    </source>
</evidence>
<dbReference type="InterPro" id="IPR004662">
    <property type="entry name" value="AcgluKinase_fam"/>
</dbReference>
<evidence type="ECO:0000256" key="6">
    <source>
        <dbReference type="ARBA" id="ARBA00022840"/>
    </source>
</evidence>
<keyword evidence="6" id="KW-0067">ATP-binding</keyword>
<keyword evidence="10" id="KW-1185">Reference proteome</keyword>
<dbReference type="AlphaFoldDB" id="A0AA35XNC1"/>
<dbReference type="EMBL" id="CASHTH010004495">
    <property type="protein sequence ID" value="CAI8058182.1"/>
    <property type="molecule type" value="Genomic_DNA"/>
</dbReference>
<keyword evidence="3" id="KW-0808">Transferase</keyword>
<dbReference type="GO" id="GO:0006526">
    <property type="term" value="P:L-arginine biosynthetic process"/>
    <property type="evidence" value="ECO:0007669"/>
    <property type="project" value="UniProtKB-KW"/>
</dbReference>
<comment type="caution">
    <text evidence="9">The sequence shown here is derived from an EMBL/GenBank/DDBJ whole genome shotgun (WGS) entry which is preliminary data.</text>
</comment>
<evidence type="ECO:0000259" key="8">
    <source>
        <dbReference type="Pfam" id="PF00696"/>
    </source>
</evidence>
<dbReference type="CDD" id="cd04238">
    <property type="entry name" value="AAK_NAGK-like"/>
    <property type="match status" value="1"/>
</dbReference>
<dbReference type="PANTHER" id="PTHR23342:SF0">
    <property type="entry name" value="N-ACETYLGLUTAMATE SYNTHASE, MITOCHONDRIAL"/>
    <property type="match status" value="1"/>
</dbReference>
<dbReference type="GO" id="GO:0003991">
    <property type="term" value="F:acetylglutamate kinase activity"/>
    <property type="evidence" value="ECO:0007669"/>
    <property type="project" value="InterPro"/>
</dbReference>
<keyword evidence="4" id="KW-0547">Nucleotide-binding</keyword>